<dbReference type="AlphaFoldDB" id="D0N219"/>
<dbReference type="InParanoid" id="D0N219"/>
<dbReference type="VEuPathDB" id="FungiDB:PITG_04791"/>
<dbReference type="KEGG" id="pif:PITG_04791"/>
<dbReference type="OrthoDB" id="117136at2759"/>
<protein>
    <submittedName>
        <fullName evidence="1">Uncharacterized protein</fullName>
    </submittedName>
</protein>
<organism evidence="1 2">
    <name type="scientific">Phytophthora infestans (strain T30-4)</name>
    <name type="common">Potato late blight agent</name>
    <dbReference type="NCBI Taxonomy" id="403677"/>
    <lineage>
        <taxon>Eukaryota</taxon>
        <taxon>Sar</taxon>
        <taxon>Stramenopiles</taxon>
        <taxon>Oomycota</taxon>
        <taxon>Peronosporomycetes</taxon>
        <taxon>Peronosporales</taxon>
        <taxon>Peronosporaceae</taxon>
        <taxon>Phytophthora</taxon>
    </lineage>
</organism>
<sequence length="181" mass="20840">MLWLNVHYPLRNVLQLNDFKNVRLTGPQTILLDSTTMSSIKSYLDFFANTLGEQPSKLLWSMFNQQPGEYAYTNLSNSFSQVLSKHFMKYNGKQMSMNMIRHIAESRLIQSPAYAELANREMNELHAKLLHSTMAANMSYNKIANRAMLPDRPKDRRGRIFHGAFTSIGSGKTLEIDIFEE</sequence>
<accession>D0N219</accession>
<name>D0N219_PHYIT</name>
<evidence type="ECO:0000313" key="2">
    <source>
        <dbReference type="Proteomes" id="UP000006643"/>
    </source>
</evidence>
<proteinExistence type="predicted"/>
<dbReference type="RefSeq" id="XP_002905507.1">
    <property type="nucleotide sequence ID" value="XM_002905461.1"/>
</dbReference>
<dbReference type="GeneID" id="9466185"/>
<keyword evidence="2" id="KW-1185">Reference proteome</keyword>
<dbReference type="EMBL" id="DS028123">
    <property type="protein sequence ID" value="EEY68348.1"/>
    <property type="molecule type" value="Genomic_DNA"/>
</dbReference>
<dbReference type="Proteomes" id="UP000006643">
    <property type="component" value="Unassembled WGS sequence"/>
</dbReference>
<dbReference type="HOGENOM" id="CLU_058731_1_0_1"/>
<gene>
    <name evidence="1" type="ORF">PITG_04791</name>
</gene>
<reference evidence="2" key="1">
    <citation type="journal article" date="2009" name="Nature">
        <title>Genome sequence and analysis of the Irish potato famine pathogen Phytophthora infestans.</title>
        <authorList>
            <consortium name="The Broad Institute Genome Sequencing Platform"/>
            <person name="Haas B.J."/>
            <person name="Kamoun S."/>
            <person name="Zody M.C."/>
            <person name="Jiang R.H."/>
            <person name="Handsaker R.E."/>
            <person name="Cano L.M."/>
            <person name="Grabherr M."/>
            <person name="Kodira C.D."/>
            <person name="Raffaele S."/>
            <person name="Torto-Alalibo T."/>
            <person name="Bozkurt T.O."/>
            <person name="Ah-Fong A.M."/>
            <person name="Alvarado L."/>
            <person name="Anderson V.L."/>
            <person name="Armstrong M.R."/>
            <person name="Avrova A."/>
            <person name="Baxter L."/>
            <person name="Beynon J."/>
            <person name="Boevink P.C."/>
            <person name="Bollmann S.R."/>
            <person name="Bos J.I."/>
            <person name="Bulone V."/>
            <person name="Cai G."/>
            <person name="Cakir C."/>
            <person name="Carrington J.C."/>
            <person name="Chawner M."/>
            <person name="Conti L."/>
            <person name="Costanzo S."/>
            <person name="Ewan R."/>
            <person name="Fahlgren N."/>
            <person name="Fischbach M.A."/>
            <person name="Fugelstad J."/>
            <person name="Gilroy E.M."/>
            <person name="Gnerre S."/>
            <person name="Green P.J."/>
            <person name="Grenville-Briggs L.J."/>
            <person name="Griffith J."/>
            <person name="Grunwald N.J."/>
            <person name="Horn K."/>
            <person name="Horner N.R."/>
            <person name="Hu C.H."/>
            <person name="Huitema E."/>
            <person name="Jeong D.H."/>
            <person name="Jones A.M."/>
            <person name="Jones J.D."/>
            <person name="Jones R.W."/>
            <person name="Karlsson E.K."/>
            <person name="Kunjeti S.G."/>
            <person name="Lamour K."/>
            <person name="Liu Z."/>
            <person name="Ma L."/>
            <person name="Maclean D."/>
            <person name="Chibucos M.C."/>
            <person name="McDonald H."/>
            <person name="McWalters J."/>
            <person name="Meijer H.J."/>
            <person name="Morgan W."/>
            <person name="Morris P.F."/>
            <person name="Munro C.A."/>
            <person name="O'Neill K."/>
            <person name="Ospina-Giraldo M."/>
            <person name="Pinzon A."/>
            <person name="Pritchard L."/>
            <person name="Ramsahoye B."/>
            <person name="Ren Q."/>
            <person name="Restrepo S."/>
            <person name="Roy S."/>
            <person name="Sadanandom A."/>
            <person name="Savidor A."/>
            <person name="Schornack S."/>
            <person name="Schwartz D.C."/>
            <person name="Schumann U.D."/>
            <person name="Schwessinger B."/>
            <person name="Seyer L."/>
            <person name="Sharpe T."/>
            <person name="Silvar C."/>
            <person name="Song J."/>
            <person name="Studholme D.J."/>
            <person name="Sykes S."/>
            <person name="Thines M."/>
            <person name="van de Vondervoort P.J."/>
            <person name="Phuntumart V."/>
            <person name="Wawra S."/>
            <person name="Weide R."/>
            <person name="Win J."/>
            <person name="Young C."/>
            <person name="Zhou S."/>
            <person name="Fry W."/>
            <person name="Meyers B.C."/>
            <person name="van West P."/>
            <person name="Ristaino J."/>
            <person name="Govers F."/>
            <person name="Birch P.R."/>
            <person name="Whisson S.C."/>
            <person name="Judelson H.S."/>
            <person name="Nusbaum C."/>
        </authorList>
    </citation>
    <scope>NUCLEOTIDE SEQUENCE [LARGE SCALE GENOMIC DNA]</scope>
    <source>
        <strain evidence="2">T30-4</strain>
    </source>
</reference>
<evidence type="ECO:0000313" key="1">
    <source>
        <dbReference type="EMBL" id="EEY68348.1"/>
    </source>
</evidence>